<dbReference type="RefSeq" id="WP_013884801.1">
    <property type="nucleotide sequence ID" value="NC_015671.1"/>
</dbReference>
<dbReference type="OrthoDB" id="4827934at2"/>
<sequence>MEREVVRRTHALVRHQGLSRTTRTVAFECRSWAWADLPQQTRALAPEVDVLVADWADEDGELYQADDEVVRVLRGWRADRSGLYVAAAWQPVRLVGDRVVDAGPLGHLWVRRHQAATQPGRRLGLVPAGAFDPARSDGSSGGAAPPTPSAPPEQASAASAWPYLPAMVRDTAERAVPLPEDWLGSLTQARTPRGLPRAHKVVMLRRSAGAAVVVRAERELPPRSGRDAQRRAALLADLQWTVEQVVYSLREPALIGPPAPRDEWPWR</sequence>
<dbReference type="KEGG" id="cga:Celgi_2787"/>
<evidence type="ECO:0000313" key="3">
    <source>
        <dbReference type="Proteomes" id="UP000000485"/>
    </source>
</evidence>
<keyword evidence="3" id="KW-1185">Reference proteome</keyword>
<evidence type="ECO:0000313" key="2">
    <source>
        <dbReference type="EMBL" id="AEI13284.1"/>
    </source>
</evidence>
<feature type="region of interest" description="Disordered" evidence="1">
    <location>
        <begin position="121"/>
        <end position="157"/>
    </location>
</feature>
<dbReference type="AlphaFoldDB" id="F8A540"/>
<dbReference type="STRING" id="593907.Celgi_2787"/>
<gene>
    <name evidence="2" type="ordered locus">Celgi_2787</name>
</gene>
<proteinExistence type="predicted"/>
<accession>F8A540</accession>
<evidence type="ECO:0000256" key="1">
    <source>
        <dbReference type="SAM" id="MobiDB-lite"/>
    </source>
</evidence>
<protein>
    <submittedName>
        <fullName evidence="2">Uncharacterized protein</fullName>
    </submittedName>
</protein>
<reference evidence="3" key="1">
    <citation type="submission" date="2011-04" db="EMBL/GenBank/DDBJ databases">
        <title>Complete sequence of Cellvibrio gilvus ATCC 13127.</title>
        <authorList>
            <person name="Lucas S."/>
            <person name="Han J."/>
            <person name="Lapidus A."/>
            <person name="Cheng J.-F."/>
            <person name="Goodwin L."/>
            <person name="Pitluck S."/>
            <person name="Peters L."/>
            <person name="Munk A."/>
            <person name="Detter J.C."/>
            <person name="Han C."/>
            <person name="Tapia R."/>
            <person name="Land M."/>
            <person name="Hauser L."/>
            <person name="Kyrpides N."/>
            <person name="Ivanova N."/>
            <person name="Ovchinnikova G."/>
            <person name="Pagani I."/>
            <person name="Mead D."/>
            <person name="Brumm P."/>
            <person name="Woyke T."/>
        </authorList>
    </citation>
    <scope>NUCLEOTIDE SEQUENCE [LARGE SCALE GENOMIC DNA]</scope>
    <source>
        <strain evidence="3">ATCC 13127 / NRRL B-14078</strain>
    </source>
</reference>
<organism evidence="2 3">
    <name type="scientific">Cellulomonas gilvus (strain ATCC 13127 / NRRL B-14078)</name>
    <name type="common">Cellvibrio gilvus</name>
    <dbReference type="NCBI Taxonomy" id="593907"/>
    <lineage>
        <taxon>Bacteria</taxon>
        <taxon>Bacillati</taxon>
        <taxon>Actinomycetota</taxon>
        <taxon>Actinomycetes</taxon>
        <taxon>Micrococcales</taxon>
        <taxon>Cellulomonadaceae</taxon>
        <taxon>Cellulomonas</taxon>
    </lineage>
</organism>
<dbReference type="Proteomes" id="UP000000485">
    <property type="component" value="Chromosome"/>
</dbReference>
<dbReference type="EMBL" id="CP002665">
    <property type="protein sequence ID" value="AEI13284.1"/>
    <property type="molecule type" value="Genomic_DNA"/>
</dbReference>
<name>F8A540_CELGA</name>
<dbReference type="HOGENOM" id="CLU_1040892_0_0_11"/>